<dbReference type="Pfam" id="PF00734">
    <property type="entry name" value="CBM_1"/>
    <property type="match status" value="1"/>
</dbReference>
<evidence type="ECO:0000256" key="2">
    <source>
        <dbReference type="ARBA" id="ARBA00004851"/>
    </source>
</evidence>
<gene>
    <name evidence="17" type="ORF">C8A05DRAFT_44831</name>
</gene>
<dbReference type="Proteomes" id="UP001303889">
    <property type="component" value="Unassembled WGS sequence"/>
</dbReference>
<dbReference type="InterPro" id="IPR000254">
    <property type="entry name" value="CBD"/>
</dbReference>
<dbReference type="InterPro" id="IPR013320">
    <property type="entry name" value="ConA-like_dom_sf"/>
</dbReference>
<dbReference type="GO" id="GO:0031176">
    <property type="term" value="F:endo-1,4-beta-xylanase activity"/>
    <property type="evidence" value="ECO:0007669"/>
    <property type="project" value="UniProtKB-UniRule"/>
</dbReference>
<feature type="signal peptide" evidence="14">
    <location>
        <begin position="1"/>
        <end position="19"/>
    </location>
</feature>
<evidence type="ECO:0000256" key="3">
    <source>
        <dbReference type="ARBA" id="ARBA00007792"/>
    </source>
</evidence>
<feature type="chain" id="PRO_5042958214" description="Endo-1,4-beta-xylanase" evidence="14">
    <location>
        <begin position="20"/>
        <end position="290"/>
    </location>
</feature>
<comment type="pathway">
    <text evidence="2 11 12">Glycan degradation; xylan degradation.</text>
</comment>
<evidence type="ECO:0000256" key="4">
    <source>
        <dbReference type="ARBA" id="ARBA00012590"/>
    </source>
</evidence>
<evidence type="ECO:0000256" key="9">
    <source>
        <dbReference type="ARBA" id="ARBA00023295"/>
    </source>
</evidence>
<keyword evidence="9 11" id="KW-0326">Glycosidase</keyword>
<keyword evidence="5 11" id="KW-0858">Xylan degradation</keyword>
<evidence type="ECO:0000256" key="13">
    <source>
        <dbReference type="SAM" id="MobiDB-lite"/>
    </source>
</evidence>
<dbReference type="GO" id="GO:0005576">
    <property type="term" value="C:extracellular region"/>
    <property type="evidence" value="ECO:0007669"/>
    <property type="project" value="InterPro"/>
</dbReference>
<dbReference type="SMART" id="SM00236">
    <property type="entry name" value="fCBD"/>
    <property type="match status" value="1"/>
</dbReference>
<keyword evidence="7 11" id="KW-0378">Hydrolase</keyword>
<evidence type="ECO:0000256" key="12">
    <source>
        <dbReference type="RuleBase" id="RU362015"/>
    </source>
</evidence>
<dbReference type="InterPro" id="IPR035971">
    <property type="entry name" value="CBD_sf"/>
</dbReference>
<feature type="domain" description="GH11" evidence="16">
    <location>
        <begin position="41"/>
        <end position="228"/>
    </location>
</feature>
<feature type="compositionally biased region" description="Gly residues" evidence="13">
    <location>
        <begin position="230"/>
        <end position="246"/>
    </location>
</feature>
<feature type="active site" description="Proton donor" evidence="11">
    <location>
        <position position="215"/>
    </location>
</feature>
<dbReference type="SUPFAM" id="SSF49899">
    <property type="entry name" value="Concanavalin A-like lectins/glucanases"/>
    <property type="match status" value="1"/>
</dbReference>
<feature type="domain" description="CBM1" evidence="15">
    <location>
        <begin position="253"/>
        <end position="289"/>
    </location>
</feature>
<evidence type="ECO:0000313" key="18">
    <source>
        <dbReference type="Proteomes" id="UP001303889"/>
    </source>
</evidence>
<dbReference type="PROSITE" id="PS51164">
    <property type="entry name" value="CBM1_2"/>
    <property type="match status" value="1"/>
</dbReference>
<keyword evidence="6 14" id="KW-0732">Signal</keyword>
<name>A0AAN6RT41_9PEZI</name>
<dbReference type="Gene3D" id="2.60.120.180">
    <property type="match status" value="1"/>
</dbReference>
<dbReference type="PANTHER" id="PTHR46828:SF4">
    <property type="entry name" value="ENDO-1,4-BETA-XYLANASE"/>
    <property type="match status" value="1"/>
</dbReference>
<keyword evidence="18" id="KW-1185">Reference proteome</keyword>
<dbReference type="AlphaFoldDB" id="A0AAN6RT41"/>
<feature type="active site" description="Nucleophile" evidence="11">
    <location>
        <position position="124"/>
    </location>
</feature>
<reference evidence="17" key="1">
    <citation type="journal article" date="2023" name="Mol. Phylogenet. Evol.">
        <title>Genome-scale phylogeny and comparative genomics of the fungal order Sordariales.</title>
        <authorList>
            <person name="Hensen N."/>
            <person name="Bonometti L."/>
            <person name="Westerberg I."/>
            <person name="Brannstrom I.O."/>
            <person name="Guillou S."/>
            <person name="Cros-Aarteil S."/>
            <person name="Calhoun S."/>
            <person name="Haridas S."/>
            <person name="Kuo A."/>
            <person name="Mondo S."/>
            <person name="Pangilinan J."/>
            <person name="Riley R."/>
            <person name="LaButti K."/>
            <person name="Andreopoulos B."/>
            <person name="Lipzen A."/>
            <person name="Chen C."/>
            <person name="Yan M."/>
            <person name="Daum C."/>
            <person name="Ng V."/>
            <person name="Clum A."/>
            <person name="Steindorff A."/>
            <person name="Ohm R.A."/>
            <person name="Martin F."/>
            <person name="Silar P."/>
            <person name="Natvig D.O."/>
            <person name="Lalanne C."/>
            <person name="Gautier V."/>
            <person name="Ament-Velasquez S.L."/>
            <person name="Kruys A."/>
            <person name="Hutchinson M.I."/>
            <person name="Powell A.J."/>
            <person name="Barry K."/>
            <person name="Miller A.N."/>
            <person name="Grigoriev I.V."/>
            <person name="Debuchy R."/>
            <person name="Gladieux P."/>
            <person name="Hiltunen Thoren M."/>
            <person name="Johannesson H."/>
        </authorList>
    </citation>
    <scope>NUCLEOTIDE SEQUENCE</scope>
    <source>
        <strain evidence="17">CBS 103.79</strain>
    </source>
</reference>
<dbReference type="PANTHER" id="PTHR46828">
    <property type="entry name" value="ENDO-1,4-BETA-XYLANASE A-RELATED"/>
    <property type="match status" value="1"/>
</dbReference>
<evidence type="ECO:0000256" key="1">
    <source>
        <dbReference type="ARBA" id="ARBA00000681"/>
    </source>
</evidence>
<comment type="catalytic activity">
    <reaction evidence="1 11 12">
        <text>Endohydrolysis of (1-&gt;4)-beta-D-xylosidic linkages in xylans.</text>
        <dbReference type="EC" id="3.2.1.8"/>
    </reaction>
</comment>
<feature type="region of interest" description="Disordered" evidence="13">
    <location>
        <begin position="223"/>
        <end position="246"/>
    </location>
</feature>
<evidence type="ECO:0000313" key="17">
    <source>
        <dbReference type="EMBL" id="KAK3901533.1"/>
    </source>
</evidence>
<dbReference type="PROSITE" id="PS00562">
    <property type="entry name" value="CBM1_1"/>
    <property type="match status" value="1"/>
</dbReference>
<comment type="caution">
    <text evidence="17">The sequence shown here is derived from an EMBL/GenBank/DDBJ whole genome shotgun (WGS) entry which is preliminary data.</text>
</comment>
<evidence type="ECO:0000256" key="8">
    <source>
        <dbReference type="ARBA" id="ARBA00023277"/>
    </source>
</evidence>
<dbReference type="PRINTS" id="PR00911">
    <property type="entry name" value="GLHYDRLASE11"/>
</dbReference>
<dbReference type="GO" id="GO:0030248">
    <property type="term" value="F:cellulose binding"/>
    <property type="evidence" value="ECO:0007669"/>
    <property type="project" value="InterPro"/>
</dbReference>
<evidence type="ECO:0000256" key="6">
    <source>
        <dbReference type="ARBA" id="ARBA00022729"/>
    </source>
</evidence>
<dbReference type="EC" id="3.2.1.8" evidence="4 11"/>
<evidence type="ECO:0000256" key="11">
    <source>
        <dbReference type="PROSITE-ProRule" id="PRU01097"/>
    </source>
</evidence>
<dbReference type="Pfam" id="PF00457">
    <property type="entry name" value="Glyco_hydro_11"/>
    <property type="match status" value="1"/>
</dbReference>
<dbReference type="PROSITE" id="PS51761">
    <property type="entry name" value="GH11_3"/>
    <property type="match status" value="1"/>
</dbReference>
<dbReference type="InterPro" id="IPR033123">
    <property type="entry name" value="GH11_dom"/>
</dbReference>
<evidence type="ECO:0000256" key="10">
    <source>
        <dbReference type="ARBA" id="ARBA00023326"/>
    </source>
</evidence>
<comment type="similarity">
    <text evidence="3 11 12">Belongs to the glycosyl hydrolase 11 (cellulase G) family.</text>
</comment>
<dbReference type="InterPro" id="IPR001137">
    <property type="entry name" value="Glyco_hydro_11"/>
</dbReference>
<evidence type="ECO:0000256" key="14">
    <source>
        <dbReference type="SAM" id="SignalP"/>
    </source>
</evidence>
<dbReference type="InterPro" id="IPR013319">
    <property type="entry name" value="GH11/12"/>
</dbReference>
<keyword evidence="10 11" id="KW-0624">Polysaccharide degradation</keyword>
<reference evidence="17" key="2">
    <citation type="submission" date="2023-05" db="EMBL/GenBank/DDBJ databases">
        <authorList>
            <consortium name="Lawrence Berkeley National Laboratory"/>
            <person name="Steindorff A."/>
            <person name="Hensen N."/>
            <person name="Bonometti L."/>
            <person name="Westerberg I."/>
            <person name="Brannstrom I.O."/>
            <person name="Guillou S."/>
            <person name="Cros-Aarteil S."/>
            <person name="Calhoun S."/>
            <person name="Haridas S."/>
            <person name="Kuo A."/>
            <person name="Mondo S."/>
            <person name="Pangilinan J."/>
            <person name="Riley R."/>
            <person name="Labutti K."/>
            <person name="Andreopoulos B."/>
            <person name="Lipzen A."/>
            <person name="Chen C."/>
            <person name="Yanf M."/>
            <person name="Daum C."/>
            <person name="Ng V."/>
            <person name="Clum A."/>
            <person name="Ohm R."/>
            <person name="Martin F."/>
            <person name="Silar P."/>
            <person name="Natvig D."/>
            <person name="Lalanne C."/>
            <person name="Gautier V."/>
            <person name="Ament-Velasquez S.L."/>
            <person name="Kruys A."/>
            <person name="Hutchinson M.I."/>
            <person name="Powell A.J."/>
            <person name="Barry K."/>
            <person name="Miller A.N."/>
            <person name="Grigoriev I.V."/>
            <person name="Debuchy R."/>
            <person name="Gladieux P."/>
            <person name="Thoren M.H."/>
            <person name="Johannesson H."/>
        </authorList>
    </citation>
    <scope>NUCLEOTIDE SEQUENCE</scope>
    <source>
        <strain evidence="17">CBS 103.79</strain>
    </source>
</reference>
<accession>A0AAN6RT41</accession>
<dbReference type="SUPFAM" id="SSF57180">
    <property type="entry name" value="Cellulose-binding domain"/>
    <property type="match status" value="1"/>
</dbReference>
<evidence type="ECO:0000256" key="7">
    <source>
        <dbReference type="ARBA" id="ARBA00022801"/>
    </source>
</evidence>
<protein>
    <recommendedName>
        <fullName evidence="4 11">Endo-1,4-beta-xylanase</fullName>
        <ecNumber evidence="4 11">3.2.1.8</ecNumber>
    </recommendedName>
</protein>
<proteinExistence type="inferred from homology"/>
<organism evidence="17 18">
    <name type="scientific">Staphylotrichum tortipilum</name>
    <dbReference type="NCBI Taxonomy" id="2831512"/>
    <lineage>
        <taxon>Eukaryota</taxon>
        <taxon>Fungi</taxon>
        <taxon>Dikarya</taxon>
        <taxon>Ascomycota</taxon>
        <taxon>Pezizomycotina</taxon>
        <taxon>Sordariomycetes</taxon>
        <taxon>Sordariomycetidae</taxon>
        <taxon>Sordariales</taxon>
        <taxon>Chaetomiaceae</taxon>
        <taxon>Staphylotrichum</taxon>
    </lineage>
</organism>
<dbReference type="EMBL" id="MU855572">
    <property type="protein sequence ID" value="KAK3901533.1"/>
    <property type="molecule type" value="Genomic_DNA"/>
</dbReference>
<sequence>MVGISTFLAGLSAVTAAFAAPTVEKRGEADFVLHPDHPLARRIGNITARSNPSYTQNYKTGGTVNFSPTGTGFTLNYNVQQDFVVGVGWNPGTNQPITHTGSYTVNSGLGSLGVYGWSTNPLVEYYIMEVNQGITVGGTNMGTVTSDGGTYTIWKHQQVNQPAIAGSGLYTFWQYISIRNSPRTSGTITVQNHFDAWSKLGMNLGSMNLQVIAVESWSGSGSASQTVSNGGSGSTGGGTGSGGGTGTGGGSSSCSAVWGQCGGQGWTGATCCASGSTCKASNQWYSQCLP</sequence>
<evidence type="ECO:0000256" key="5">
    <source>
        <dbReference type="ARBA" id="ARBA00022651"/>
    </source>
</evidence>
<dbReference type="GO" id="GO:0045493">
    <property type="term" value="P:xylan catabolic process"/>
    <property type="evidence" value="ECO:0007669"/>
    <property type="project" value="UniProtKB-UniRule"/>
</dbReference>
<evidence type="ECO:0000259" key="15">
    <source>
        <dbReference type="PROSITE" id="PS51164"/>
    </source>
</evidence>
<evidence type="ECO:0000259" key="16">
    <source>
        <dbReference type="PROSITE" id="PS51761"/>
    </source>
</evidence>
<keyword evidence="8 11" id="KW-0119">Carbohydrate metabolism</keyword>